<evidence type="ECO:0000313" key="3">
    <source>
        <dbReference type="EMBL" id="TRW49968.1"/>
    </source>
</evidence>
<dbReference type="Gene3D" id="3.40.50.300">
    <property type="entry name" value="P-loop containing nucleotide triphosphate hydrolases"/>
    <property type="match status" value="1"/>
</dbReference>
<sequence length="247" mass="27360">MGAVMGSDHQLALPVQLPDHARLDNFVPGGGEIGEAHRLLLAHLELISASAWAPERQYTYLFGSSGRGKTHLLCALCERCADQGRSSIYLSLNEFQSANDVSVLQGLERYDVIALDDIQAVCDQSIWCDALFALFNRVQDAGTGFMVLAADQSITRLPIALPDLRSRLQWASPYQLRPLPDTDKVTVLQQHAQARGLELTEGVGEFIVQRLSRDLHELMGALEQLDQASMARQRRLTLPFVKQVLVI</sequence>
<dbReference type="RefSeq" id="WP_143234439.1">
    <property type="nucleotide sequence ID" value="NZ_VJWL01000001.1"/>
</dbReference>
<dbReference type="CDD" id="cd00009">
    <property type="entry name" value="AAA"/>
    <property type="match status" value="1"/>
</dbReference>
<dbReference type="InterPro" id="IPR017788">
    <property type="entry name" value="Hda"/>
</dbReference>
<dbReference type="PANTHER" id="PTHR30050">
    <property type="entry name" value="CHROMOSOMAL REPLICATION INITIATOR PROTEIN DNAA"/>
    <property type="match status" value="1"/>
</dbReference>
<dbReference type="GO" id="GO:0006270">
    <property type="term" value="P:DNA replication initiation"/>
    <property type="evidence" value="ECO:0007669"/>
    <property type="project" value="TreeGrafter"/>
</dbReference>
<dbReference type="OrthoDB" id="9784878at2"/>
<dbReference type="SUPFAM" id="SSF52540">
    <property type="entry name" value="P-loop containing nucleoside triphosphate hydrolases"/>
    <property type="match status" value="1"/>
</dbReference>
<dbReference type="EMBL" id="VJWL01000001">
    <property type="protein sequence ID" value="TRW49968.1"/>
    <property type="molecule type" value="Genomic_DNA"/>
</dbReference>
<dbReference type="InterPro" id="IPR013317">
    <property type="entry name" value="DnaA_dom"/>
</dbReference>
<dbReference type="Gene3D" id="1.10.8.60">
    <property type="match status" value="1"/>
</dbReference>
<reference evidence="3 4" key="1">
    <citation type="submission" date="2019-07" db="EMBL/GenBank/DDBJ databases">
        <authorList>
            <person name="Yang M."/>
            <person name="Zhao D."/>
            <person name="Xiang H."/>
        </authorList>
    </citation>
    <scope>NUCLEOTIDE SEQUENCE [LARGE SCALE GENOMIC DNA]</scope>
    <source>
        <strain evidence="3 4">IM1326</strain>
    </source>
</reference>
<dbReference type="GO" id="GO:0032297">
    <property type="term" value="P:negative regulation of DNA-templated DNA replication initiation"/>
    <property type="evidence" value="ECO:0007669"/>
    <property type="project" value="InterPro"/>
</dbReference>
<feature type="domain" description="Chromosomal replication initiator protein DnaA ATPAse" evidence="1">
    <location>
        <begin position="35"/>
        <end position="170"/>
    </location>
</feature>
<dbReference type="Proteomes" id="UP000320359">
    <property type="component" value="Unassembled WGS sequence"/>
</dbReference>
<comment type="caution">
    <text evidence="3">The sequence shown here is derived from an EMBL/GenBank/DDBJ whole genome shotgun (WGS) entry which is preliminary data.</text>
</comment>
<evidence type="ECO:0000313" key="4">
    <source>
        <dbReference type="Proteomes" id="UP000320359"/>
    </source>
</evidence>
<dbReference type="InterPro" id="IPR055199">
    <property type="entry name" value="Hda_lid"/>
</dbReference>
<gene>
    <name evidence="3" type="primary">hda</name>
    <name evidence="3" type="ORF">FM042_03710</name>
</gene>
<evidence type="ECO:0000259" key="2">
    <source>
        <dbReference type="Pfam" id="PF22688"/>
    </source>
</evidence>
<dbReference type="NCBIfam" id="TIGR03420">
    <property type="entry name" value="DnaA_homol_Hda"/>
    <property type="match status" value="1"/>
</dbReference>
<dbReference type="PANTHER" id="PTHR30050:SF5">
    <property type="entry name" value="DNAA REGULATORY INACTIVATOR HDA"/>
    <property type="match status" value="1"/>
</dbReference>
<protein>
    <submittedName>
        <fullName evidence="3">DnaA regulatory inactivator Hda</fullName>
    </submittedName>
</protein>
<dbReference type="AlphaFoldDB" id="A0A552X4L6"/>
<dbReference type="Pfam" id="PF22688">
    <property type="entry name" value="Hda_lid"/>
    <property type="match status" value="1"/>
</dbReference>
<feature type="domain" description="Hda lid" evidence="2">
    <location>
        <begin position="181"/>
        <end position="245"/>
    </location>
</feature>
<accession>A0A552X4L6</accession>
<dbReference type="Pfam" id="PF00308">
    <property type="entry name" value="Bac_DnaA"/>
    <property type="match status" value="1"/>
</dbReference>
<dbReference type="InterPro" id="IPR027417">
    <property type="entry name" value="P-loop_NTPase"/>
</dbReference>
<evidence type="ECO:0000259" key="1">
    <source>
        <dbReference type="Pfam" id="PF00308"/>
    </source>
</evidence>
<organism evidence="3 4">
    <name type="scientific">Aliidiomarina halalkaliphila</name>
    <dbReference type="NCBI Taxonomy" id="2593535"/>
    <lineage>
        <taxon>Bacteria</taxon>
        <taxon>Pseudomonadati</taxon>
        <taxon>Pseudomonadota</taxon>
        <taxon>Gammaproteobacteria</taxon>
        <taxon>Alteromonadales</taxon>
        <taxon>Idiomarinaceae</taxon>
        <taxon>Aliidiomarina</taxon>
    </lineage>
</organism>
<name>A0A552X4L6_9GAMM</name>
<keyword evidence="4" id="KW-1185">Reference proteome</keyword>
<proteinExistence type="predicted"/>